<dbReference type="EMBL" id="OX459948">
    <property type="protein sequence ID" value="CAI9155049.1"/>
    <property type="molecule type" value="Genomic_DNA"/>
</dbReference>
<protein>
    <submittedName>
        <fullName evidence="1">Uncharacterized protein</fullName>
    </submittedName>
</protein>
<sequence length="251" mass="27046">MRRGRAARISGAGVPGWACAEGAPPAVPAQGLGMRRGRTACGRGSWTELAHKNQSGGGKERREVLAAWSSIRESALYVQELPEWRRRTLGPPPPASWPSWQRVLPPEGHSCPRLPLSAPAFLSKIGPTLAPSEDSPRSQADLFDQITPTWLSPFKTDIPKEQVEAREVKGLIRAPREEVLLTPSLLPHVLGQGPGLTGSWPPGLLACSLRAPAVLWGLTLTHPQTRVPWALLRSPGRELVLALPASEVLAS</sequence>
<evidence type="ECO:0000313" key="2">
    <source>
        <dbReference type="Proteomes" id="UP001176941"/>
    </source>
</evidence>
<name>A0ABN8Y183_RANTA</name>
<proteinExistence type="predicted"/>
<reference evidence="1" key="1">
    <citation type="submission" date="2023-04" db="EMBL/GenBank/DDBJ databases">
        <authorList>
            <consortium name="ELIXIR-Norway"/>
        </authorList>
    </citation>
    <scope>NUCLEOTIDE SEQUENCE [LARGE SCALE GENOMIC DNA]</scope>
</reference>
<accession>A0ABN8Y183</accession>
<gene>
    <name evidence="1" type="ORF">MRATA1EN1_LOCUS4011</name>
</gene>
<evidence type="ECO:0000313" key="1">
    <source>
        <dbReference type="EMBL" id="CAI9155049.1"/>
    </source>
</evidence>
<organism evidence="1 2">
    <name type="scientific">Rangifer tarandus platyrhynchus</name>
    <name type="common">Svalbard reindeer</name>
    <dbReference type="NCBI Taxonomy" id="3082113"/>
    <lineage>
        <taxon>Eukaryota</taxon>
        <taxon>Metazoa</taxon>
        <taxon>Chordata</taxon>
        <taxon>Craniata</taxon>
        <taxon>Vertebrata</taxon>
        <taxon>Euteleostomi</taxon>
        <taxon>Mammalia</taxon>
        <taxon>Eutheria</taxon>
        <taxon>Laurasiatheria</taxon>
        <taxon>Artiodactyla</taxon>
        <taxon>Ruminantia</taxon>
        <taxon>Pecora</taxon>
        <taxon>Cervidae</taxon>
        <taxon>Odocoileinae</taxon>
        <taxon>Rangifer</taxon>
    </lineage>
</organism>
<dbReference type="Proteomes" id="UP001176941">
    <property type="component" value="Chromosome 12"/>
</dbReference>
<keyword evidence="2" id="KW-1185">Reference proteome</keyword>